<feature type="transmembrane region" description="Helical" evidence="6">
    <location>
        <begin position="7"/>
        <end position="28"/>
    </location>
</feature>
<comment type="caution">
    <text evidence="7">The sequence shown here is derived from an EMBL/GenBank/DDBJ whole genome shotgun (WGS) entry which is preliminary data.</text>
</comment>
<evidence type="ECO:0000313" key="7">
    <source>
        <dbReference type="EMBL" id="MBC8584944.1"/>
    </source>
</evidence>
<dbReference type="GO" id="GO:0033013">
    <property type="term" value="P:tetrapyrrole metabolic process"/>
    <property type="evidence" value="ECO:0007669"/>
    <property type="project" value="UniProtKB-ARBA"/>
</dbReference>
<proteinExistence type="inferred from homology"/>
<dbReference type="Pfam" id="PF03073">
    <property type="entry name" value="TspO_MBR"/>
    <property type="match status" value="1"/>
</dbReference>
<protein>
    <submittedName>
        <fullName evidence="7">Tryptophan-rich sensory protein</fullName>
    </submittedName>
</protein>
<keyword evidence="8" id="KW-1185">Reference proteome</keyword>
<name>A0A926ER09_9FIRM</name>
<evidence type="ECO:0000313" key="8">
    <source>
        <dbReference type="Proteomes" id="UP000623678"/>
    </source>
</evidence>
<sequence length="160" mass="18288">MSGMIKLKPLAVCLVIPILGGFLSSWLSGDIKEVYSRLILPAIAPPDWVFPVAWTVLYLMIGTASYLIYMSRSVPEEKRVGALTFYGVQLVLNFLWTPLFFRFLWLKLAFAELIALIVIALFTTIAFYRINKRTFLLMLPYLIWLSYAAVLNKLIIGLNY</sequence>
<dbReference type="EMBL" id="JACRTD010000003">
    <property type="protein sequence ID" value="MBC8584944.1"/>
    <property type="molecule type" value="Genomic_DNA"/>
</dbReference>
<feature type="transmembrane region" description="Helical" evidence="6">
    <location>
        <begin position="80"/>
        <end position="99"/>
    </location>
</feature>
<dbReference type="PANTHER" id="PTHR10057:SF0">
    <property type="entry name" value="TRANSLOCATOR PROTEIN"/>
    <property type="match status" value="1"/>
</dbReference>
<dbReference type="InterPro" id="IPR038330">
    <property type="entry name" value="TspO/MBR-related_sf"/>
</dbReference>
<keyword evidence="5 6" id="KW-0472">Membrane</keyword>
<dbReference type="FunFam" id="1.20.1260.100:FF:000001">
    <property type="entry name" value="translocator protein 2"/>
    <property type="match status" value="1"/>
</dbReference>
<reference evidence="7" key="1">
    <citation type="submission" date="2020-08" db="EMBL/GenBank/DDBJ databases">
        <title>Genome public.</title>
        <authorList>
            <person name="Liu C."/>
            <person name="Sun Q."/>
        </authorList>
    </citation>
    <scope>NUCLEOTIDE SEQUENCE</scope>
    <source>
        <strain evidence="7">NSJ-64</strain>
    </source>
</reference>
<keyword evidence="3 6" id="KW-0812">Transmembrane</keyword>
<dbReference type="PANTHER" id="PTHR10057">
    <property type="entry name" value="PERIPHERAL-TYPE BENZODIAZEPINE RECEPTOR"/>
    <property type="match status" value="1"/>
</dbReference>
<organism evidence="7 8">
    <name type="scientific">Youxingia wuxianensis</name>
    <dbReference type="NCBI Taxonomy" id="2763678"/>
    <lineage>
        <taxon>Bacteria</taxon>
        <taxon>Bacillati</taxon>
        <taxon>Bacillota</taxon>
        <taxon>Clostridia</taxon>
        <taxon>Eubacteriales</taxon>
        <taxon>Oscillospiraceae</taxon>
        <taxon>Youxingia</taxon>
    </lineage>
</organism>
<dbReference type="InterPro" id="IPR004307">
    <property type="entry name" value="TspO_MBR"/>
</dbReference>
<keyword evidence="4 6" id="KW-1133">Transmembrane helix</keyword>
<dbReference type="Proteomes" id="UP000623678">
    <property type="component" value="Unassembled WGS sequence"/>
</dbReference>
<feature type="transmembrane region" description="Helical" evidence="6">
    <location>
        <begin position="105"/>
        <end position="128"/>
    </location>
</feature>
<comment type="similarity">
    <text evidence="2">Belongs to the TspO/BZRP family.</text>
</comment>
<dbReference type="AlphaFoldDB" id="A0A926ER09"/>
<evidence type="ECO:0000256" key="3">
    <source>
        <dbReference type="ARBA" id="ARBA00022692"/>
    </source>
</evidence>
<dbReference type="CDD" id="cd15904">
    <property type="entry name" value="TSPO_MBR"/>
    <property type="match status" value="1"/>
</dbReference>
<comment type="subcellular location">
    <subcellularLocation>
        <location evidence="1">Membrane</location>
        <topology evidence="1">Multi-pass membrane protein</topology>
    </subcellularLocation>
</comment>
<feature type="transmembrane region" description="Helical" evidence="6">
    <location>
        <begin position="48"/>
        <end position="68"/>
    </location>
</feature>
<dbReference type="RefSeq" id="WP_262394729.1">
    <property type="nucleotide sequence ID" value="NZ_JACRTD010000003.1"/>
</dbReference>
<dbReference type="Gene3D" id="1.20.1260.100">
    <property type="entry name" value="TspO/MBR protein"/>
    <property type="match status" value="1"/>
</dbReference>
<evidence type="ECO:0000256" key="2">
    <source>
        <dbReference type="ARBA" id="ARBA00007524"/>
    </source>
</evidence>
<gene>
    <name evidence="7" type="ORF">H8705_05045</name>
</gene>
<evidence type="ECO:0000256" key="6">
    <source>
        <dbReference type="SAM" id="Phobius"/>
    </source>
</evidence>
<accession>A0A926ER09</accession>
<evidence type="ECO:0000256" key="1">
    <source>
        <dbReference type="ARBA" id="ARBA00004141"/>
    </source>
</evidence>
<feature type="transmembrane region" description="Helical" evidence="6">
    <location>
        <begin position="135"/>
        <end position="156"/>
    </location>
</feature>
<dbReference type="GO" id="GO:0016020">
    <property type="term" value="C:membrane"/>
    <property type="evidence" value="ECO:0007669"/>
    <property type="project" value="UniProtKB-SubCell"/>
</dbReference>
<dbReference type="PIRSF" id="PIRSF005859">
    <property type="entry name" value="PBR"/>
    <property type="match status" value="1"/>
</dbReference>
<evidence type="ECO:0000256" key="4">
    <source>
        <dbReference type="ARBA" id="ARBA00022989"/>
    </source>
</evidence>
<evidence type="ECO:0000256" key="5">
    <source>
        <dbReference type="ARBA" id="ARBA00023136"/>
    </source>
</evidence>